<dbReference type="PANTHER" id="PTHR30435">
    <property type="entry name" value="FLAGELLAR PROTEIN"/>
    <property type="match status" value="1"/>
</dbReference>
<sequence length="989" mass="105783">MIGALWTGISGLSASRAALDNESNNIANVNTVGYKASRVSFADMMYQDSIGKGASVTNAEKQYTQGSLNPTGSSYDLALDGDGFFVVSNINPTGTSETYYTRAGNLRMGENGTLQDANGYEVQGWAMSSLDPTSDIVSTNNNWRYFNDNFTEKAGNQIIQFSNRVETYAAKVTDYASTAKSDSTVLTGSGIKSQSDKISDINTLMINYQNALEDYAENPDATSSPSIAQSTLLDFPDNTNSIMDGEKDQIYTYINGDKVYAEYVNTTATTDFIEEVDLAVSNGSFTMTDLDGDGTVGGQGDYDILASRVATYKTLADEISSKTGLNAYTVNSTTNEASTAFEDVINGLVKIDSIIPGEEFTIGDVIEASGTTEVEGKSTTLSVAEKGSAEGAVISAMEALSKAISGKQQDVFSTNDLNIDGIPKNYTYSMTIYDKEAGENISVPSSDLLISNVTSIDDAAKQINANSELSKYVEAKNINGNLVVQTLNSNYDVEFSSRMEELPSIGVSLNNIVDNADYTFNINIDGTLVISSTYSPDPLINPYTTTASQIYNDIKTQINTYNLTATDKLKITPLNDGNFSIYTEDKEVSLEGSTISINGENLPVNPTGVQTPANLTVLEEGMFTITPADNTTYSLDILGETITYNSGTGATSTSIYNGIVSAINLNSNINNLVDIGSLSGNDFNISQTKIDTLSPSVTIAPLSNLSYSSSTTATVGTPEEYAFSPTLADDMSASVFTLEIDGVELKVKTDQTPTVAELGNALAGALAEESSLADKIEITNNGTDIIIREKISSQGYQGLPSTPSLTVTSLTDTEDEFDSVQYSTNENTKIEINANYSGRKGAGAEFMQIVSTVEQDTSMSSLQLRLDTLGLTDQSFSEFSVDESGLITMTQDGVDFVVGQIAIAQFVNNIGLEAIGDNLLKETTKSGKAVYSTNNDNTTVIKDETLELSTADLSESLVNLMVFQRAFEANSKSITTADQLLTTLIQLKN</sequence>
<evidence type="ECO:0000313" key="8">
    <source>
        <dbReference type="EMBL" id="RXJ64176.1"/>
    </source>
</evidence>
<feature type="domain" description="Flagellar basal body rod protein N-terminal" evidence="5">
    <location>
        <begin position="7"/>
        <end position="35"/>
    </location>
</feature>
<evidence type="ECO:0000259" key="6">
    <source>
        <dbReference type="Pfam" id="PF06429"/>
    </source>
</evidence>
<dbReference type="GO" id="GO:0009425">
    <property type="term" value="C:bacterial-type flagellum basal body"/>
    <property type="evidence" value="ECO:0007669"/>
    <property type="project" value="UniProtKB-SubCell"/>
</dbReference>
<dbReference type="GO" id="GO:0005829">
    <property type="term" value="C:cytosol"/>
    <property type="evidence" value="ECO:0007669"/>
    <property type="project" value="TreeGrafter"/>
</dbReference>
<dbReference type="AlphaFoldDB" id="A0A4Q0Y239"/>
<dbReference type="InterPro" id="IPR001444">
    <property type="entry name" value="Flag_bb_rod_N"/>
</dbReference>
<dbReference type="NCBIfam" id="TIGR03506">
    <property type="entry name" value="FlgEFG_subfam"/>
    <property type="match status" value="2"/>
</dbReference>
<reference evidence="8 9" key="1">
    <citation type="submission" date="2017-10" db="EMBL/GenBank/DDBJ databases">
        <title>Genomics of the genus Arcobacter.</title>
        <authorList>
            <person name="Perez-Cataluna A."/>
            <person name="Figueras M.J."/>
        </authorList>
    </citation>
    <scope>NUCLEOTIDE SEQUENCE [LARGE SCALE GENOMIC DNA]</scope>
    <source>
        <strain evidence="8 9">DSM 24636</strain>
    </source>
</reference>
<comment type="function">
    <text evidence="4">A flexible structure which links the flagellar filament to the drive apparatus in the basal body.</text>
</comment>
<dbReference type="RefSeq" id="WP_129081491.1">
    <property type="nucleotide sequence ID" value="NZ_CP041070.1"/>
</dbReference>
<proteinExistence type="inferred from homology"/>
<dbReference type="Pfam" id="PF06429">
    <property type="entry name" value="Flg_bbr_C"/>
    <property type="match status" value="1"/>
</dbReference>
<protein>
    <recommendedName>
        <fullName evidence="4">Flagellar hook protein FlgE</fullName>
    </recommendedName>
</protein>
<dbReference type="OrthoDB" id="9804559at2"/>
<dbReference type="InterPro" id="IPR020013">
    <property type="entry name" value="Flagellar_FlgE/F/G"/>
</dbReference>
<evidence type="ECO:0000256" key="1">
    <source>
        <dbReference type="ARBA" id="ARBA00004117"/>
    </source>
</evidence>
<dbReference type="InterPro" id="IPR037925">
    <property type="entry name" value="FlgE/F/G-like"/>
</dbReference>
<name>A0A4Q0Y239_9BACT</name>
<evidence type="ECO:0000259" key="5">
    <source>
        <dbReference type="Pfam" id="PF00460"/>
    </source>
</evidence>
<comment type="caution">
    <text evidence="8">The sequence shown here is derived from an EMBL/GenBank/DDBJ whole genome shotgun (WGS) entry which is preliminary data.</text>
</comment>
<dbReference type="Proteomes" id="UP000290191">
    <property type="component" value="Unassembled WGS sequence"/>
</dbReference>
<comment type="subcellular location">
    <subcellularLocation>
        <location evidence="1 4">Bacterial flagellum basal body</location>
    </subcellularLocation>
</comment>
<gene>
    <name evidence="8" type="ORF">CRV06_04370</name>
</gene>
<keyword evidence="9" id="KW-1185">Reference proteome</keyword>
<dbReference type="Pfam" id="PF00460">
    <property type="entry name" value="Flg_bb_rod"/>
    <property type="match status" value="1"/>
</dbReference>
<organism evidence="8 9">
    <name type="scientific">Halarcobacter anaerophilus</name>
    <dbReference type="NCBI Taxonomy" id="877500"/>
    <lineage>
        <taxon>Bacteria</taxon>
        <taxon>Pseudomonadati</taxon>
        <taxon>Campylobacterota</taxon>
        <taxon>Epsilonproteobacteria</taxon>
        <taxon>Campylobacterales</taxon>
        <taxon>Arcobacteraceae</taxon>
        <taxon>Halarcobacter</taxon>
    </lineage>
</organism>
<feature type="domain" description="Flagellar hook protein FlgE/F/G-like D1" evidence="7">
    <location>
        <begin position="78"/>
        <end position="124"/>
    </location>
</feature>
<dbReference type="PANTHER" id="PTHR30435:SF1">
    <property type="entry name" value="FLAGELLAR HOOK PROTEIN FLGE"/>
    <property type="match status" value="1"/>
</dbReference>
<dbReference type="SUPFAM" id="SSF117143">
    <property type="entry name" value="Flagellar hook protein flgE"/>
    <property type="match status" value="2"/>
</dbReference>
<keyword evidence="3 4" id="KW-0975">Bacterial flagellum</keyword>
<dbReference type="InterPro" id="IPR010930">
    <property type="entry name" value="Flg_bb/hook_C_dom"/>
</dbReference>
<evidence type="ECO:0000256" key="4">
    <source>
        <dbReference type="RuleBase" id="RU362116"/>
    </source>
</evidence>
<comment type="similarity">
    <text evidence="2 4">Belongs to the flagella basal body rod proteins family.</text>
</comment>
<dbReference type="EMBL" id="PDKO01000002">
    <property type="protein sequence ID" value="RXJ64176.1"/>
    <property type="molecule type" value="Genomic_DNA"/>
</dbReference>
<dbReference type="InterPro" id="IPR053967">
    <property type="entry name" value="LlgE_F_G-like_D1"/>
</dbReference>
<evidence type="ECO:0000313" key="9">
    <source>
        <dbReference type="Proteomes" id="UP000290191"/>
    </source>
</evidence>
<accession>A0A4Q0Y239</accession>
<dbReference type="GO" id="GO:0071978">
    <property type="term" value="P:bacterial-type flagellum-dependent swarming motility"/>
    <property type="evidence" value="ECO:0007669"/>
    <property type="project" value="TreeGrafter"/>
</dbReference>
<evidence type="ECO:0000256" key="3">
    <source>
        <dbReference type="ARBA" id="ARBA00023143"/>
    </source>
</evidence>
<feature type="domain" description="Flagellar basal-body/hook protein C-terminal" evidence="6">
    <location>
        <begin position="945"/>
        <end position="987"/>
    </location>
</feature>
<evidence type="ECO:0000259" key="7">
    <source>
        <dbReference type="Pfam" id="PF22692"/>
    </source>
</evidence>
<dbReference type="STRING" id="877500.GCA_000935065_01386"/>
<dbReference type="Pfam" id="PF22692">
    <property type="entry name" value="LlgE_F_G_D1"/>
    <property type="match status" value="1"/>
</dbReference>
<dbReference type="GO" id="GO:0009424">
    <property type="term" value="C:bacterial-type flagellum hook"/>
    <property type="evidence" value="ECO:0007669"/>
    <property type="project" value="TreeGrafter"/>
</dbReference>
<evidence type="ECO:0000256" key="2">
    <source>
        <dbReference type="ARBA" id="ARBA00009677"/>
    </source>
</evidence>